<keyword evidence="2" id="KW-1185">Reference proteome</keyword>
<reference evidence="1" key="1">
    <citation type="submission" date="2023-04" db="EMBL/GenBank/DDBJ databases">
        <title>Ambrosiozyma monospora NBRC 10751.</title>
        <authorList>
            <person name="Ichikawa N."/>
            <person name="Sato H."/>
            <person name="Tonouchi N."/>
        </authorList>
    </citation>
    <scope>NUCLEOTIDE SEQUENCE</scope>
    <source>
        <strain evidence="1">NBRC 10751</strain>
    </source>
</reference>
<accession>A0ACB5T5N1</accession>
<protein>
    <submittedName>
        <fullName evidence="1">Unnamed protein product</fullName>
    </submittedName>
</protein>
<evidence type="ECO:0000313" key="2">
    <source>
        <dbReference type="Proteomes" id="UP001165064"/>
    </source>
</evidence>
<dbReference type="EMBL" id="BSXS01003613">
    <property type="protein sequence ID" value="GME81610.1"/>
    <property type="molecule type" value="Genomic_DNA"/>
</dbReference>
<comment type="caution">
    <text evidence="1">The sequence shown here is derived from an EMBL/GenBank/DDBJ whole genome shotgun (WGS) entry which is preliminary data.</text>
</comment>
<name>A0ACB5T5N1_AMBMO</name>
<evidence type="ECO:0000313" key="1">
    <source>
        <dbReference type="EMBL" id="GME81610.1"/>
    </source>
</evidence>
<sequence length="484" mass="55623">MKTLKNGGSGIRPHMAMISAVHSDLPDLPDLENEYEQKFRSSVAMSSRSSFASSQEKLMRQSAMSSVSSFEPQEKSYPFQNNDQISRDKKEITQDDSPETTGSGHNHWMSKLLDNAYNMNKNLPSLFTKPLFANAEDENKPDIRTFGLEPPAHRLFADSSDEEDEDEHEVEQEKHTNNQFDDDDDDSDDDFNFHKSMLSSFSQHSTPQIKVTPAISSPIYQIQTPKPSNFFNDSEDEDDDSSDFELGQRVSFRTSTSSKATSAFSPVRKTKSSLLSSFLSDSEAEEEMRRSFQHKPLPEIKDKTRKSPSRSVHSSFFDDDEDEDVNGFLMSPPSLYHRSESSGQHYSLFDESDQMSSPPIRRLPKPQQQKQTSRNNKQQQKREHQQSSLQRKSVEDSTAYRSLFDDDDDVPRTRWEKLRSMSSKFRSSSNEPAFALKAEDQLPKTAPSPFDMFNEDNRDDFVTKTNHKVMSYSEIRKQRLNRNR</sequence>
<organism evidence="1 2">
    <name type="scientific">Ambrosiozyma monospora</name>
    <name type="common">Yeast</name>
    <name type="synonym">Endomycopsis monosporus</name>
    <dbReference type="NCBI Taxonomy" id="43982"/>
    <lineage>
        <taxon>Eukaryota</taxon>
        <taxon>Fungi</taxon>
        <taxon>Dikarya</taxon>
        <taxon>Ascomycota</taxon>
        <taxon>Saccharomycotina</taxon>
        <taxon>Pichiomycetes</taxon>
        <taxon>Pichiales</taxon>
        <taxon>Pichiaceae</taxon>
        <taxon>Ambrosiozyma</taxon>
    </lineage>
</organism>
<dbReference type="Proteomes" id="UP001165064">
    <property type="component" value="Unassembled WGS sequence"/>
</dbReference>
<gene>
    <name evidence="1" type="ORF">Amon02_000505200</name>
</gene>
<proteinExistence type="predicted"/>